<dbReference type="InterPro" id="IPR005615">
    <property type="entry name" value="Glutathione_synthase"/>
</dbReference>
<dbReference type="Gene3D" id="3.30.470.20">
    <property type="entry name" value="ATP-grasp fold, B domain"/>
    <property type="match status" value="1"/>
</dbReference>
<dbReference type="Proteomes" id="UP000279236">
    <property type="component" value="Unassembled WGS sequence"/>
</dbReference>
<feature type="binding site" evidence="11">
    <location>
        <begin position="401"/>
        <end position="410"/>
    </location>
    <ligand>
        <name>ATP</name>
        <dbReference type="ChEBI" id="CHEBI:30616"/>
    </ligand>
</feature>
<dbReference type="SUPFAM" id="SSF56059">
    <property type="entry name" value="Glutathione synthetase ATP-binding domain-like"/>
    <property type="match status" value="1"/>
</dbReference>
<keyword evidence="16" id="KW-1185">Reference proteome</keyword>
<comment type="caution">
    <text evidence="15">The sequence shown here is derived from an EMBL/GenBank/DDBJ whole genome shotgun (WGS) entry which is preliminary data.</text>
</comment>
<accession>A0A427XFF9</accession>
<dbReference type="UniPathway" id="UPA00142">
    <property type="reaction ID" value="UER00210"/>
</dbReference>
<dbReference type="InterPro" id="IPR014049">
    <property type="entry name" value="Glutathione_synthase_N_euk"/>
</dbReference>
<dbReference type="InterPro" id="IPR014042">
    <property type="entry name" value="Glutathione_synthase_a-hlx"/>
</dbReference>
<keyword evidence="5 10" id="KW-0317">Glutathione biosynthesis</keyword>
<protein>
    <recommendedName>
        <fullName evidence="10">Glutathione synthetase</fullName>
        <shortName evidence="10">GSH-S</shortName>
        <ecNumber evidence="10">6.3.2.3</ecNumber>
    </recommendedName>
</protein>
<feature type="binding site" evidence="11">
    <location>
        <position position="471"/>
    </location>
    <ligand>
        <name>ATP</name>
        <dbReference type="ChEBI" id="CHEBI:30616"/>
    </ligand>
</feature>
<dbReference type="SUPFAM" id="SSF52440">
    <property type="entry name" value="PreATP-grasp domain"/>
    <property type="match status" value="1"/>
</dbReference>
<dbReference type="Pfam" id="PF03917">
    <property type="entry name" value="GSH_synth_ATP"/>
    <property type="match status" value="1"/>
</dbReference>
<dbReference type="GO" id="GO:0005524">
    <property type="term" value="F:ATP binding"/>
    <property type="evidence" value="ECO:0007669"/>
    <property type="project" value="UniProtKB-UniRule"/>
</dbReference>
<keyword evidence="6 10" id="KW-0479">Metal-binding</keyword>
<evidence type="ECO:0000256" key="8">
    <source>
        <dbReference type="ARBA" id="ARBA00022840"/>
    </source>
</evidence>
<comment type="subunit">
    <text evidence="3">Homodimer.</text>
</comment>
<dbReference type="InterPro" id="IPR037013">
    <property type="entry name" value="GSH-S_sub-bd_sf"/>
</dbReference>
<dbReference type="InterPro" id="IPR014709">
    <property type="entry name" value="Glutathione_synthase_C_euk"/>
</dbReference>
<comment type="catalytic activity">
    <reaction evidence="10">
        <text>gamma-L-glutamyl-L-cysteine + glycine + ATP = glutathione + ADP + phosphate + H(+)</text>
        <dbReference type="Rhea" id="RHEA:13557"/>
        <dbReference type="ChEBI" id="CHEBI:15378"/>
        <dbReference type="ChEBI" id="CHEBI:30616"/>
        <dbReference type="ChEBI" id="CHEBI:43474"/>
        <dbReference type="ChEBI" id="CHEBI:57305"/>
        <dbReference type="ChEBI" id="CHEBI:57925"/>
        <dbReference type="ChEBI" id="CHEBI:58173"/>
        <dbReference type="ChEBI" id="CHEBI:456216"/>
        <dbReference type="EC" id="6.3.2.3"/>
    </reaction>
</comment>
<comment type="cofactor">
    <cofactor evidence="10 12">
        <name>Mg(2+)</name>
        <dbReference type="ChEBI" id="CHEBI:18420"/>
    </cofactor>
    <text evidence="10 12">Binds 1 Mg(2+) ion per subunit.</text>
</comment>
<feature type="binding site" evidence="11">
    <location>
        <position position="498"/>
    </location>
    <ligand>
        <name>substrate</name>
    </ligand>
</feature>
<reference evidence="15 16" key="1">
    <citation type="submission" date="2018-11" db="EMBL/GenBank/DDBJ databases">
        <title>Genome sequence of Apiotrichum porosum DSM 27194.</title>
        <authorList>
            <person name="Aliyu H."/>
            <person name="Gorte O."/>
            <person name="Ochsenreither K."/>
        </authorList>
    </citation>
    <scope>NUCLEOTIDE SEQUENCE [LARGE SCALE GENOMIC DNA]</scope>
    <source>
        <strain evidence="15 16">DSM 27194</strain>
    </source>
</reference>
<evidence type="ECO:0000256" key="5">
    <source>
        <dbReference type="ARBA" id="ARBA00022684"/>
    </source>
</evidence>
<evidence type="ECO:0000256" key="3">
    <source>
        <dbReference type="ARBA" id="ARBA00011738"/>
    </source>
</evidence>
<gene>
    <name evidence="15" type="ORF">EHS24_003126</name>
</gene>
<dbReference type="RefSeq" id="XP_028472713.1">
    <property type="nucleotide sequence ID" value="XM_028618825.1"/>
</dbReference>
<dbReference type="GeneID" id="39587669"/>
<dbReference type="GO" id="GO:0004363">
    <property type="term" value="F:glutathione synthase activity"/>
    <property type="evidence" value="ECO:0007669"/>
    <property type="project" value="UniProtKB-UniRule"/>
</dbReference>
<comment type="similarity">
    <text evidence="2 10">Belongs to the eukaryotic GSH synthase family.</text>
</comment>
<evidence type="ECO:0000256" key="10">
    <source>
        <dbReference type="PIRNR" id="PIRNR001558"/>
    </source>
</evidence>
<dbReference type="Gene3D" id="3.30.1490.80">
    <property type="match status" value="1"/>
</dbReference>
<name>A0A427XFF9_9TREE</name>
<proteinExistence type="inferred from homology"/>
<dbReference type="OrthoDB" id="2020073at2759"/>
<dbReference type="PANTHER" id="PTHR11130">
    <property type="entry name" value="GLUTATHIONE SYNTHETASE"/>
    <property type="match status" value="1"/>
</dbReference>
<dbReference type="NCBIfam" id="TIGR01986">
    <property type="entry name" value="glut_syn_euk"/>
    <property type="match status" value="1"/>
</dbReference>
<feature type="binding site" evidence="11">
    <location>
        <position position="412"/>
    </location>
    <ligand>
        <name>ATP</name>
        <dbReference type="ChEBI" id="CHEBI:30616"/>
    </ligand>
</feature>
<feature type="binding site" evidence="11">
    <location>
        <position position="231"/>
    </location>
    <ligand>
        <name>substrate</name>
    </ligand>
</feature>
<evidence type="ECO:0000256" key="12">
    <source>
        <dbReference type="PIRSR" id="PIRSR001558-2"/>
    </source>
</evidence>
<feature type="binding site" evidence="11">
    <location>
        <position position="148"/>
    </location>
    <ligand>
        <name>ATP</name>
        <dbReference type="ChEBI" id="CHEBI:30616"/>
    </ligand>
</feature>
<evidence type="ECO:0000256" key="13">
    <source>
        <dbReference type="PIRSR" id="PIRSR001558-3"/>
    </source>
</evidence>
<feature type="domain" description="Glutathione synthase substrate-binding" evidence="14">
    <location>
        <begin position="215"/>
        <end position="324"/>
    </location>
</feature>
<dbReference type="AlphaFoldDB" id="A0A427XFF9"/>
<dbReference type="GO" id="GO:0000287">
    <property type="term" value="F:magnesium ion binding"/>
    <property type="evidence" value="ECO:0007669"/>
    <property type="project" value="UniProtKB-UniRule"/>
</dbReference>
<dbReference type="FunFam" id="3.40.50.1760:FF:000001">
    <property type="entry name" value="Glutathione synthetase"/>
    <property type="match status" value="1"/>
</dbReference>
<evidence type="ECO:0000313" key="16">
    <source>
        <dbReference type="Proteomes" id="UP000279236"/>
    </source>
</evidence>
<evidence type="ECO:0000256" key="2">
    <source>
        <dbReference type="ARBA" id="ARBA00010385"/>
    </source>
</evidence>
<feature type="binding site" evidence="11">
    <location>
        <position position="327"/>
    </location>
    <ligand>
        <name>ATP</name>
        <dbReference type="ChEBI" id="CHEBI:30616"/>
    </ligand>
</feature>
<dbReference type="Gene3D" id="1.10.1080.10">
    <property type="entry name" value="Glutathione Synthetase, Chain A, domain 3"/>
    <property type="match status" value="1"/>
</dbReference>
<dbReference type="EC" id="6.3.2.3" evidence="10"/>
<feature type="binding site" evidence="13">
    <location>
        <begin position="225"/>
        <end position="227"/>
    </location>
    <ligand>
        <name>substrate</name>
    </ligand>
</feature>
<dbReference type="GO" id="GO:0043295">
    <property type="term" value="F:glutathione binding"/>
    <property type="evidence" value="ECO:0007669"/>
    <property type="project" value="UniProtKB-UniRule"/>
</dbReference>
<feature type="binding site" evidence="11">
    <location>
        <begin position="442"/>
        <end position="445"/>
    </location>
    <ligand>
        <name>ATP</name>
        <dbReference type="ChEBI" id="CHEBI:30616"/>
    </ligand>
</feature>
<keyword evidence="8 10" id="KW-0067">ATP-binding</keyword>
<dbReference type="STRING" id="105984.A0A427XFF9"/>
<evidence type="ECO:0000256" key="4">
    <source>
        <dbReference type="ARBA" id="ARBA00022598"/>
    </source>
</evidence>
<dbReference type="Gene3D" id="3.30.1490.50">
    <property type="match status" value="1"/>
</dbReference>
<sequence length="523" mass="56744">MPATLPAWPPALTPEQQAELLLEASAYALAHGFTLLPVHPPSGPPPAPTHAIAAPLSLFPTPFPRSEYERARSLQTAYNALYARVALDQEFIDRVIGSVAKVDTFQGELWTRWKGVRAELPQPVQLGIFRSDYLLHASESSFEIKQVEFNTIAASFGALSQKAGEMHRFLAQTTGAFYGAAPELADATAYPDNHSLEELAAGLAQGWKVYGNKDAVVLVVVQEGERNVFDQRGLQYELLSKHGVRSVRYTFAELGRLAQVDPSSKHLLIPNPLTPNAPPSEIAVVYYRAAYTPTDYTSSKEWDTRVLLERSLAIKCPTMALQLAGAKKVQQELALPGVLEDFLLGSSRPDVGLGAGAGSLTQEDVDAVRATWTGLWPMDDSEEGLEAQRLAETHPERFVLKPQREGGGNNIYRTDIPPYLAKLAAEPSNPGDPPKREGYILMELIEPPQGVHNWLVRGGEGKPRLADVVSELGVYGVSLFGGKDAKSIVNRSAGTLLRTKGRESDEGGVAIGISSIDSPLLVN</sequence>
<keyword evidence="4 10" id="KW-0436">Ligase</keyword>
<feature type="binding site" evidence="12">
    <location>
        <position position="148"/>
    </location>
    <ligand>
        <name>Mg(2+)</name>
        <dbReference type="ChEBI" id="CHEBI:18420"/>
    </ligand>
</feature>
<dbReference type="PANTHER" id="PTHR11130:SF0">
    <property type="entry name" value="GLUTATHIONE SYNTHETASE"/>
    <property type="match status" value="1"/>
</dbReference>
<evidence type="ECO:0000256" key="6">
    <source>
        <dbReference type="ARBA" id="ARBA00022723"/>
    </source>
</evidence>
<feature type="binding site" evidence="11">
    <location>
        <position position="130"/>
    </location>
    <ligand>
        <name>substrate</name>
    </ligand>
</feature>
<keyword evidence="9 10" id="KW-0460">Magnesium</keyword>
<dbReference type="FunFam" id="3.30.1490.50:FF:000002">
    <property type="entry name" value="Glutathione synthetase"/>
    <property type="match status" value="1"/>
</dbReference>
<keyword evidence="7 10" id="KW-0547">Nucleotide-binding</keyword>
<feature type="binding site" evidence="13">
    <location>
        <begin position="509"/>
        <end position="510"/>
    </location>
    <ligand>
        <name>substrate</name>
    </ligand>
</feature>
<comment type="pathway">
    <text evidence="1 10">Sulfur metabolism; glutathione biosynthesis; glutathione from L-cysteine and L-glutamate: step 2/2.</text>
</comment>
<feature type="binding site" evidence="12">
    <location>
        <position position="405"/>
    </location>
    <ligand>
        <name>Mg(2+)</name>
        <dbReference type="ChEBI" id="CHEBI:18420"/>
    </ligand>
</feature>
<feature type="binding site" evidence="13">
    <location>
        <begin position="152"/>
        <end position="155"/>
    </location>
    <ligand>
        <name>substrate</name>
    </ligand>
</feature>
<dbReference type="GO" id="GO:0005829">
    <property type="term" value="C:cytosol"/>
    <property type="evidence" value="ECO:0007669"/>
    <property type="project" value="TreeGrafter"/>
</dbReference>
<feature type="binding site" evidence="12">
    <location>
        <position position="150"/>
    </location>
    <ligand>
        <name>Mg(2+)</name>
        <dbReference type="ChEBI" id="CHEBI:18420"/>
    </ligand>
</feature>
<dbReference type="InterPro" id="IPR004887">
    <property type="entry name" value="GSH_synth_subst-bd"/>
</dbReference>
<evidence type="ECO:0000256" key="9">
    <source>
        <dbReference type="ARBA" id="ARBA00022842"/>
    </source>
</evidence>
<evidence type="ECO:0000256" key="7">
    <source>
        <dbReference type="ARBA" id="ARBA00022741"/>
    </source>
</evidence>
<feature type="binding site" evidence="11">
    <location>
        <position position="506"/>
    </location>
    <ligand>
        <name>ATP</name>
        <dbReference type="ChEBI" id="CHEBI:30616"/>
    </ligand>
</feature>
<evidence type="ECO:0000256" key="1">
    <source>
        <dbReference type="ARBA" id="ARBA00004965"/>
    </source>
</evidence>
<dbReference type="Gene3D" id="3.40.50.1760">
    <property type="entry name" value="Glutathione synthase, substrate-binding domain superfamily, eukaryotic"/>
    <property type="match status" value="1"/>
</dbReference>
<feature type="binding site" evidence="11">
    <location>
        <position position="500"/>
    </location>
    <ligand>
        <name>ATP</name>
        <dbReference type="ChEBI" id="CHEBI:30616"/>
    </ligand>
</feature>
<dbReference type="Pfam" id="PF03199">
    <property type="entry name" value="GSH_synthase"/>
    <property type="match status" value="1"/>
</dbReference>
<dbReference type="InterPro" id="IPR016185">
    <property type="entry name" value="PreATP-grasp_dom_sf"/>
</dbReference>
<feature type="binding site" evidence="13">
    <location>
        <begin position="288"/>
        <end position="291"/>
    </location>
    <ligand>
        <name>substrate</name>
    </ligand>
</feature>
<evidence type="ECO:0000313" key="15">
    <source>
        <dbReference type="EMBL" id="RSH77566.1"/>
    </source>
</evidence>
<organism evidence="15 16">
    <name type="scientific">Apiotrichum porosum</name>
    <dbReference type="NCBI Taxonomy" id="105984"/>
    <lineage>
        <taxon>Eukaryota</taxon>
        <taxon>Fungi</taxon>
        <taxon>Dikarya</taxon>
        <taxon>Basidiomycota</taxon>
        <taxon>Agaricomycotina</taxon>
        <taxon>Tremellomycetes</taxon>
        <taxon>Trichosporonales</taxon>
        <taxon>Trichosporonaceae</taxon>
        <taxon>Apiotrichum</taxon>
    </lineage>
</organism>
<evidence type="ECO:0000256" key="11">
    <source>
        <dbReference type="PIRSR" id="PIRSR001558-1"/>
    </source>
</evidence>
<dbReference type="PIRSF" id="PIRSF001558">
    <property type="entry name" value="GSHase"/>
    <property type="match status" value="1"/>
</dbReference>
<dbReference type="EMBL" id="RSCE01000015">
    <property type="protein sequence ID" value="RSH77566.1"/>
    <property type="molecule type" value="Genomic_DNA"/>
</dbReference>
<evidence type="ECO:0000259" key="14">
    <source>
        <dbReference type="Pfam" id="PF03199"/>
    </source>
</evidence>